<accession>A0ABQ9HH42</accession>
<keyword evidence="3" id="KW-1185">Reference proteome</keyword>
<evidence type="ECO:0000256" key="1">
    <source>
        <dbReference type="SAM" id="MobiDB-lite"/>
    </source>
</evidence>
<proteinExistence type="predicted"/>
<evidence type="ECO:0000313" key="3">
    <source>
        <dbReference type="Proteomes" id="UP001159363"/>
    </source>
</evidence>
<evidence type="ECO:0000313" key="2">
    <source>
        <dbReference type="EMBL" id="KAJ8883595.1"/>
    </source>
</evidence>
<protein>
    <submittedName>
        <fullName evidence="2">Uncharacterized protein</fullName>
    </submittedName>
</protein>
<comment type="caution">
    <text evidence="2">The sequence shown here is derived from an EMBL/GenBank/DDBJ whole genome shotgun (WGS) entry which is preliminary data.</text>
</comment>
<sequence>MGDLRENPPISGIVRHDSHMRKSGINPEPGSLRWEATSPNTTTPSPPFFYIAASMVEKPVSNKDENAMRIKCAIAFTRKSLNRCALACSPPTKAIWVQYPAGSLLIFLMWELCRTMPLVSGFSRGSLVSPLTSFRRCSILTSSTPIGSEDLDVKSYPNLIFHSTCPWNDAGFNIQGESSDLRQTARGSPLQNISLIVRGEQSTAVQSSAGMGEDAHVACGSVTLIAFGASPPQTRRKSCKQAGTLSQTCSVSAEAVAMSCELLQVEVVETYSDPRDSKAYLEPGEEASAKLYTSPDRDYSQPYTDNGDYTSKGADPRVEPPAAAGNMAPRASIALSLYSNILTLCSIPRYVLFKIKLSCPRSLRASPQHDAALPLTIYSHDVLSCMEIRAPDSAELKRPHVLAVMATNPAGDCNQARTLCAPSPFHSPPPPAPYSAWRFVALPPGPSNIPPSPSITSTPTHLRINFQKYPPLASRTPADSTGPWRVTTRRHGVKTAHQPRLCDLQRAVSTSPFPANMRMLGCFLPRQRPWLLIPSRSCFSKTICSVSNDRSANDMLSSAYLLFENDGNVIGRNLFCLTAASCTHGTDICTLRHIPLAKAIEYVRGLIAHRVLLIGSCGGLWTAWFSADVTFKDNSSYRQIDLCPSYFSGLRLVLSAPEKRSLTLAVMCSVAA</sequence>
<feature type="region of interest" description="Disordered" evidence="1">
    <location>
        <begin position="1"/>
        <end position="40"/>
    </location>
</feature>
<feature type="region of interest" description="Disordered" evidence="1">
    <location>
        <begin position="276"/>
        <end position="324"/>
    </location>
</feature>
<name>A0ABQ9HH42_9NEOP</name>
<dbReference type="EMBL" id="JARBHB010000005">
    <property type="protein sequence ID" value="KAJ8883595.1"/>
    <property type="molecule type" value="Genomic_DNA"/>
</dbReference>
<organism evidence="2 3">
    <name type="scientific">Dryococelus australis</name>
    <dbReference type="NCBI Taxonomy" id="614101"/>
    <lineage>
        <taxon>Eukaryota</taxon>
        <taxon>Metazoa</taxon>
        <taxon>Ecdysozoa</taxon>
        <taxon>Arthropoda</taxon>
        <taxon>Hexapoda</taxon>
        <taxon>Insecta</taxon>
        <taxon>Pterygota</taxon>
        <taxon>Neoptera</taxon>
        <taxon>Polyneoptera</taxon>
        <taxon>Phasmatodea</taxon>
        <taxon>Verophasmatodea</taxon>
        <taxon>Anareolatae</taxon>
        <taxon>Phasmatidae</taxon>
        <taxon>Eurycanthinae</taxon>
        <taxon>Dryococelus</taxon>
    </lineage>
</organism>
<reference evidence="2 3" key="1">
    <citation type="submission" date="2023-02" db="EMBL/GenBank/DDBJ databases">
        <title>LHISI_Scaffold_Assembly.</title>
        <authorList>
            <person name="Stuart O.P."/>
            <person name="Cleave R."/>
            <person name="Magrath M.J.L."/>
            <person name="Mikheyev A.S."/>
        </authorList>
    </citation>
    <scope>NUCLEOTIDE SEQUENCE [LARGE SCALE GENOMIC DNA]</scope>
    <source>
        <strain evidence="2">Daus_M_001</strain>
        <tissue evidence="2">Leg muscle</tissue>
    </source>
</reference>
<dbReference type="Proteomes" id="UP001159363">
    <property type="component" value="Chromosome 4"/>
</dbReference>
<gene>
    <name evidence="2" type="ORF">PR048_015439</name>
</gene>